<keyword evidence="2" id="KW-0808">Transferase</keyword>
<dbReference type="InterPro" id="IPR001173">
    <property type="entry name" value="Glyco_trans_2-like"/>
</dbReference>
<keyword evidence="5" id="KW-1185">Reference proteome</keyword>
<evidence type="ECO:0000256" key="2">
    <source>
        <dbReference type="ARBA" id="ARBA00022679"/>
    </source>
</evidence>
<organism evidence="4 5">
    <name type="scientific">Collinsella ureilytica</name>
    <dbReference type="NCBI Taxonomy" id="2869515"/>
    <lineage>
        <taxon>Bacteria</taxon>
        <taxon>Bacillati</taxon>
        <taxon>Actinomycetota</taxon>
        <taxon>Coriobacteriia</taxon>
        <taxon>Coriobacteriales</taxon>
        <taxon>Coriobacteriaceae</taxon>
        <taxon>Collinsella</taxon>
    </lineage>
</organism>
<comment type="caution">
    <text evidence="4">The sequence shown here is derived from an EMBL/GenBank/DDBJ whole genome shotgun (WGS) entry which is preliminary data.</text>
</comment>
<evidence type="ECO:0000313" key="4">
    <source>
        <dbReference type="EMBL" id="MBY4796986.1"/>
    </source>
</evidence>
<dbReference type="EMBL" id="JAIMFO010000004">
    <property type="protein sequence ID" value="MBY4796986.1"/>
    <property type="molecule type" value="Genomic_DNA"/>
</dbReference>
<dbReference type="PANTHER" id="PTHR22916:SF51">
    <property type="entry name" value="GLYCOSYLTRANSFERASE EPSH-RELATED"/>
    <property type="match status" value="1"/>
</dbReference>
<dbReference type="CDD" id="cd00761">
    <property type="entry name" value="Glyco_tranf_GTA_type"/>
    <property type="match status" value="1"/>
</dbReference>
<dbReference type="RefSeq" id="WP_222198696.1">
    <property type="nucleotide sequence ID" value="NZ_JAIMFO010000004.1"/>
</dbReference>
<evidence type="ECO:0000259" key="3">
    <source>
        <dbReference type="Pfam" id="PF00535"/>
    </source>
</evidence>
<keyword evidence="1" id="KW-0328">Glycosyltransferase</keyword>
<dbReference type="Pfam" id="PF00535">
    <property type="entry name" value="Glycos_transf_2"/>
    <property type="match status" value="1"/>
</dbReference>
<dbReference type="Proteomes" id="UP000700908">
    <property type="component" value="Unassembled WGS sequence"/>
</dbReference>
<reference evidence="4 5" key="1">
    <citation type="submission" date="2021-08" db="EMBL/GenBank/DDBJ databases">
        <title>Collinsella faecalis sp. nov. isolated from swine faeces.</title>
        <authorList>
            <person name="Oh B.S."/>
            <person name="Lee J.H."/>
        </authorList>
    </citation>
    <scope>NUCLEOTIDE SEQUENCE [LARGE SCALE GENOMIC DNA]</scope>
    <source>
        <strain evidence="4 5">AGMB00827</strain>
    </source>
</reference>
<gene>
    <name evidence="4" type="ORF">K6V98_01210</name>
</gene>
<feature type="domain" description="Glycosyltransferase 2-like" evidence="3">
    <location>
        <begin position="9"/>
        <end position="128"/>
    </location>
</feature>
<evidence type="ECO:0000256" key="1">
    <source>
        <dbReference type="ARBA" id="ARBA00022676"/>
    </source>
</evidence>
<accession>A0ABS7MIR8</accession>
<dbReference type="SUPFAM" id="SSF53448">
    <property type="entry name" value="Nucleotide-diphospho-sugar transferases"/>
    <property type="match status" value="1"/>
</dbReference>
<dbReference type="Gene3D" id="3.90.550.10">
    <property type="entry name" value="Spore Coat Polysaccharide Biosynthesis Protein SpsA, Chain A"/>
    <property type="match status" value="1"/>
</dbReference>
<proteinExistence type="predicted"/>
<dbReference type="PANTHER" id="PTHR22916">
    <property type="entry name" value="GLYCOSYLTRANSFERASE"/>
    <property type="match status" value="1"/>
</dbReference>
<name>A0ABS7MIR8_9ACTN</name>
<dbReference type="InterPro" id="IPR029044">
    <property type="entry name" value="Nucleotide-diphossugar_trans"/>
</dbReference>
<sequence length="359" mass="41636">MSHEAPSVSLLVPICNVERYLRECLDSACKQTLRDIEIICINDGSTDNSLAIIQEYAAQDPRIVVIDKPNSGYGDSMNLGLARARGEYIGILESDDYMELDALERMYRAAQRGHAQVVKADFYFFWSTPTVCNKRAHFVDSVIEGHVNPQVEREVFYRKPSIWSAIYKRSFLEECNVSFLPTPGASYQDAGFNFKVWSSCTNAVLLDYAVLHYRQDNEKSSVNNPGKVFNVCDEYEEMWRYLDEAHADRPYLRAVLARMQFDSYEWNYDRLSDELAAQFLPKMREDMKRNIELGRVNLNIFEPAKRVGIKLLLERPRLYAIKRASDEDKVKTRMERFRSLLRIGGLINTFRLMAFRAIH</sequence>
<evidence type="ECO:0000313" key="5">
    <source>
        <dbReference type="Proteomes" id="UP000700908"/>
    </source>
</evidence>
<protein>
    <submittedName>
        <fullName evidence="4">Glycosyltransferase</fullName>
    </submittedName>
</protein>